<dbReference type="EMBL" id="MK072404">
    <property type="protein sequence ID" value="AYV84305.1"/>
    <property type="molecule type" value="Genomic_DNA"/>
</dbReference>
<organism evidence="2">
    <name type="scientific">Hyperionvirus sp</name>
    <dbReference type="NCBI Taxonomy" id="2487770"/>
    <lineage>
        <taxon>Viruses</taxon>
        <taxon>Varidnaviria</taxon>
        <taxon>Bamfordvirae</taxon>
        <taxon>Nucleocytoviricota</taxon>
        <taxon>Megaviricetes</taxon>
        <taxon>Imitervirales</taxon>
        <taxon>Mimiviridae</taxon>
        <taxon>Klosneuvirinae</taxon>
    </lineage>
</organism>
<sequence length="2028" mass="236854">MEIKKQLKLSNPFIEYVSFVHEIDNATAFSLATESLKKFVSIIPQYPPSLFDYTGIIYLLVKSLVSIYKNDHMLKQSVKFPFEKFRVILNDVSLIRFGRRYGEGYARMIYQVDHINLLIFNIFLKINTFSGDKYLIQTPGTGNVNTVVDWINLNYKFESLFGLTTYDFAMNMKDYQHYFPYYFQKNVYKLLGKSVIEAWSAIPDRFMSEPSGLPKILETLTVERNQIPDWNKYKNDKLFPSKFLYLISEDPYNFLFNFMLNLFLGESVLFRPVFTFIAIQSEYSENGKTYEFVVTSYGNKKIFGGTTESPPTYENDIHIFEMINFSDDHETKLLLNHYESSNFINPQNKLFATIDSSYILYDENVNSFSVPEGIDYYKCLLEPINWDKINYNLKTLSTILFNYKCKDRIPARVIDRFRDVITEYETEYASVFAKEILNAKVIYILITGDVDHEYMRFIFQETNLFLIPIYLYRKFFELIYSKIDKVVSITNLWISVQTDQYSYFIRLFKKVVPVGSVSDELFGDLDLYDVVAEAGYRIALIPSHYFKNFTYYSPGEDQLVKQYIFYRDQATKRIYGITNKKHLSNIEVLITKSGGFSVLKKGTDYKYVRSITGLAKHFYDKLYAPSSHNMLISHNDNEILINVIGHATFKIQGGKIFYENYELITDKYNFAQNQFIYDLPTAFLLKKDLDHKILLIACNECAEKIYPMDNLVKSVWINSSTTIEIMTETTPGYKLIDLHYTNCYPIFSDYSTMATYLIFCGIMGKTFCMLSIFNQYLQDTLNQTHWDPKMLNFCLNNPYKYYFLLMATQYLQKAGNFDLLPDEEPYIPLHEYTKRLAYYPPRYKIAAHNKYPPINYQFKYSEFIQNLTNKMISISDKPIKDIPMDRLIAIDPTYGRYIETFRESYRSCSLKKYPSGIETLIIDLRRKIIKTQNKIAKIVSESIDTIPTTIYSNYELFYDHLEQIKSYQILVGIHRLCSTELRPNCECNEIKKFQDLLNAAVIYTGAREINVVFYEILFGSFIRTDQYQIYWQMTNGVTQKNKYSIYQMLMGEGKTSVIAPLLVIKYLYDNAYDNIILVMPEHLKQQSFNLLLYRYGLILERGAIRLTEIERRGTNLERFIKKSDVTNIIIIDDTSYKAILLNAVESNEMGTIAMGHIRDNSICIMDEIDTMMDPLSSDLNYPLGHREVDSFVVYFMVYALNDMLRRNEYRELVFVTGRESRIFVDGWFTIAAGSYEGVGKEELRYFVMGYMEGRELILPNINYKIVGQMRKIYGTLKDCLVMVHNKDYGFGNKIPKYEKNNFVAIPYRAVGDPVDRSEFTGPEITLCLSILTYHYEQLRVTDLEKLQVFVRSIFKKYGAAYIYIPVNKQLMKILERHGSDLQKIADANEQELARIKFNGDRDLINYYIMHVISQQFIDITKNQFNCSFIDVISGTFIKHKIAFSGTVNILLPSTLIEKYEFKTINHSDKANGSAISALIGYVNTNNIIHLDETTDILGKIISIVVRDNYNVLIDIGAFLRKIGPLNFVKLLAGANEVYQRKKYIYIDHQGIKHVYYSGEQFLLGENAYPTEDVFIYYDNMHIVGIDVKQPYNLKALATVDHFNRLTTVEQGIFRLRNINFGHKIDFLLSNNIPRGHIKDPIDLLGYLTEKENQYIQASIPAFWMQNIKYLSRQSGEPNQKSYIDNVYYEVIRTKEDLDLPLYKKYVKDEYCNYRVKLMKIRVLCENLLKVVVEPVRNSQKQKEVAEEKIVAKEVIVGRSKIDYGRIAAFKLAVTSAKYTIEDYISISDGIKKLDIPGIFDYLKMRNVYLSPDFLNYIRSRPDIYGALYDKVDDIYVELVKNYNFYYIKKLGKQVEYLLVSPAEFFNLFIFLVRNRYGGDIVVKHKLGGVKYPLLGDDKPDETELLIKFVLSNRLMLGEYTKLFEQVIAEGSYDAFDDLVDSMVKIYLFRSENKRYIDYFIGERDKFSAGVKKFCDPVNIGELLNILRINLPVESLSERDKEDIIKNSGIITCSSGGGNRRFLKYRFWT</sequence>
<feature type="domain" description="DUF3638" evidence="1">
    <location>
        <begin position="1013"/>
        <end position="1185"/>
    </location>
</feature>
<dbReference type="InterPro" id="IPR022099">
    <property type="entry name" value="DUF3638"/>
</dbReference>
<proteinExistence type="predicted"/>
<reference evidence="2" key="1">
    <citation type="submission" date="2018-10" db="EMBL/GenBank/DDBJ databases">
        <title>Hidden diversity of soil giant viruses.</title>
        <authorList>
            <person name="Schulz F."/>
            <person name="Alteio L."/>
            <person name="Goudeau D."/>
            <person name="Ryan E.M."/>
            <person name="Malmstrom R.R."/>
            <person name="Blanchard J."/>
            <person name="Woyke T."/>
        </authorList>
    </citation>
    <scope>NUCLEOTIDE SEQUENCE</scope>
    <source>
        <strain evidence="2">HYV1</strain>
    </source>
</reference>
<protein>
    <recommendedName>
        <fullName evidence="1">DUF3638 domain-containing protein</fullName>
    </recommendedName>
</protein>
<evidence type="ECO:0000259" key="1">
    <source>
        <dbReference type="Pfam" id="PF12340"/>
    </source>
</evidence>
<gene>
    <name evidence="2" type="ORF">Hyperionvirus22_6</name>
</gene>
<accession>A0A3G5AAN1</accession>
<evidence type="ECO:0000313" key="2">
    <source>
        <dbReference type="EMBL" id="AYV84305.1"/>
    </source>
</evidence>
<name>A0A3G5AAN1_9VIRU</name>
<dbReference type="Pfam" id="PF12340">
    <property type="entry name" value="DUF3638"/>
    <property type="match status" value="1"/>
</dbReference>